<feature type="region of interest" description="Disordered" evidence="1">
    <location>
        <begin position="1"/>
        <end position="27"/>
    </location>
</feature>
<sequence>MKWVASSSPVKTPQRSNDAKIPAKRPTTHPDKIVRYAVPQIALVLSFETDAKLIASATSPTYPQESIIRDSCTAILSLFSKSRVSPHRLVYISAGSMFQPQSPLPYGGSKTKPGYIEYTGNDVDSLLWFMVSSAFKWYWGCRGRAGIDFLTDSVNHTVLLHEKGDKDFLDELLLKGMKKAGHIEWSKAAVILENLRFVPECMDRSSDFGNAKGVSFTPARRKILADRGYGIVE</sequence>
<evidence type="ECO:0000313" key="2">
    <source>
        <dbReference type="EMBL" id="TPX68786.1"/>
    </source>
</evidence>
<reference evidence="2 3" key="1">
    <citation type="journal article" date="2019" name="Sci. Rep.">
        <title>Comparative genomics of chytrid fungi reveal insights into the obligate biotrophic and pathogenic lifestyle of Synchytrium endobioticum.</title>
        <authorList>
            <person name="van de Vossenberg B.T.L.H."/>
            <person name="Warris S."/>
            <person name="Nguyen H.D.T."/>
            <person name="van Gent-Pelzer M.P.E."/>
            <person name="Joly D.L."/>
            <person name="van de Geest H.C."/>
            <person name="Bonants P.J.M."/>
            <person name="Smith D.S."/>
            <person name="Levesque C.A."/>
            <person name="van der Lee T.A.J."/>
        </authorList>
    </citation>
    <scope>NUCLEOTIDE SEQUENCE [LARGE SCALE GENOMIC DNA]</scope>
    <source>
        <strain evidence="2 3">CBS 675.73</strain>
    </source>
</reference>
<accession>A0A507EZW3</accession>
<proteinExistence type="predicted"/>
<dbReference type="OrthoDB" id="2109272at2759"/>
<dbReference type="Proteomes" id="UP000320333">
    <property type="component" value="Unassembled WGS sequence"/>
</dbReference>
<protein>
    <submittedName>
        <fullName evidence="2">Uncharacterized protein</fullName>
    </submittedName>
</protein>
<keyword evidence="3" id="KW-1185">Reference proteome</keyword>
<dbReference type="EMBL" id="QEAP01000342">
    <property type="protein sequence ID" value="TPX68786.1"/>
    <property type="molecule type" value="Genomic_DNA"/>
</dbReference>
<gene>
    <name evidence="2" type="ORF">CcCBS67573_g07072</name>
</gene>
<evidence type="ECO:0000256" key="1">
    <source>
        <dbReference type="SAM" id="MobiDB-lite"/>
    </source>
</evidence>
<comment type="caution">
    <text evidence="2">The sequence shown here is derived from an EMBL/GenBank/DDBJ whole genome shotgun (WGS) entry which is preliminary data.</text>
</comment>
<feature type="compositionally biased region" description="Polar residues" evidence="1">
    <location>
        <begin position="1"/>
        <end position="16"/>
    </location>
</feature>
<dbReference type="AlphaFoldDB" id="A0A507EZW3"/>
<organism evidence="2 3">
    <name type="scientific">Chytriomyces confervae</name>
    <dbReference type="NCBI Taxonomy" id="246404"/>
    <lineage>
        <taxon>Eukaryota</taxon>
        <taxon>Fungi</taxon>
        <taxon>Fungi incertae sedis</taxon>
        <taxon>Chytridiomycota</taxon>
        <taxon>Chytridiomycota incertae sedis</taxon>
        <taxon>Chytridiomycetes</taxon>
        <taxon>Chytridiales</taxon>
        <taxon>Chytriomycetaceae</taxon>
        <taxon>Chytriomyces</taxon>
    </lineage>
</organism>
<name>A0A507EZW3_9FUNG</name>
<evidence type="ECO:0000313" key="3">
    <source>
        <dbReference type="Proteomes" id="UP000320333"/>
    </source>
</evidence>